<reference evidence="2" key="1">
    <citation type="submission" date="2022-11" db="EMBL/GenBank/DDBJ databases">
        <title>Centuries of genome instability and evolution in soft-shell clam transmissible cancer (bioRxiv).</title>
        <authorList>
            <person name="Hart S.F.M."/>
            <person name="Yonemitsu M.A."/>
            <person name="Giersch R.M."/>
            <person name="Beal B.F."/>
            <person name="Arriagada G."/>
            <person name="Davis B.W."/>
            <person name="Ostrander E.A."/>
            <person name="Goff S.P."/>
            <person name="Metzger M.J."/>
        </authorList>
    </citation>
    <scope>NUCLEOTIDE SEQUENCE</scope>
    <source>
        <strain evidence="2">MELC-2E11</strain>
        <tissue evidence="2">Siphon/mantle</tissue>
    </source>
</reference>
<proteinExistence type="predicted"/>
<organism evidence="2 3">
    <name type="scientific">Mya arenaria</name>
    <name type="common">Soft-shell clam</name>
    <dbReference type="NCBI Taxonomy" id="6604"/>
    <lineage>
        <taxon>Eukaryota</taxon>
        <taxon>Metazoa</taxon>
        <taxon>Spiralia</taxon>
        <taxon>Lophotrochozoa</taxon>
        <taxon>Mollusca</taxon>
        <taxon>Bivalvia</taxon>
        <taxon>Autobranchia</taxon>
        <taxon>Heteroconchia</taxon>
        <taxon>Euheterodonta</taxon>
        <taxon>Imparidentia</taxon>
        <taxon>Neoheterodontei</taxon>
        <taxon>Myida</taxon>
        <taxon>Myoidea</taxon>
        <taxon>Myidae</taxon>
        <taxon>Mya</taxon>
    </lineage>
</organism>
<sequence>MMMKITLILFAVVVAATATPFLKLGDDERMGDVDVEISVRGGYKTLTYKTPSGNVIDVIHVLKSETINDVEESLTCSERVAMTDEELSPRLAEICRGKAVSPEQVSPEFVEILPACDFAGSVLTKVYAVESAVYGLIKGS</sequence>
<evidence type="ECO:0000313" key="3">
    <source>
        <dbReference type="Proteomes" id="UP001164746"/>
    </source>
</evidence>
<evidence type="ECO:0000256" key="1">
    <source>
        <dbReference type="SAM" id="SignalP"/>
    </source>
</evidence>
<feature type="signal peptide" evidence="1">
    <location>
        <begin position="1"/>
        <end position="18"/>
    </location>
</feature>
<dbReference type="Proteomes" id="UP001164746">
    <property type="component" value="Chromosome 8"/>
</dbReference>
<keyword evidence="1" id="KW-0732">Signal</keyword>
<feature type="chain" id="PRO_5046762087" evidence="1">
    <location>
        <begin position="19"/>
        <end position="140"/>
    </location>
</feature>
<gene>
    <name evidence="2" type="ORF">MAR_027042</name>
</gene>
<evidence type="ECO:0000313" key="2">
    <source>
        <dbReference type="EMBL" id="WAR12862.1"/>
    </source>
</evidence>
<name>A0ABY7ESA0_MYAAR</name>
<protein>
    <submittedName>
        <fullName evidence="2">Uncharacterized protein</fullName>
    </submittedName>
</protein>
<keyword evidence="3" id="KW-1185">Reference proteome</keyword>
<accession>A0ABY7ESA0</accession>
<dbReference type="EMBL" id="CP111019">
    <property type="protein sequence ID" value="WAR12862.1"/>
    <property type="molecule type" value="Genomic_DNA"/>
</dbReference>